<accession>A0A4Y2T8X6</accession>
<protein>
    <submittedName>
        <fullName evidence="1">Uncharacterized protein</fullName>
    </submittedName>
</protein>
<name>A0A4Y2T8X6_ARAVE</name>
<organism evidence="1 2">
    <name type="scientific">Araneus ventricosus</name>
    <name type="common">Orbweaver spider</name>
    <name type="synonym">Epeira ventricosa</name>
    <dbReference type="NCBI Taxonomy" id="182803"/>
    <lineage>
        <taxon>Eukaryota</taxon>
        <taxon>Metazoa</taxon>
        <taxon>Ecdysozoa</taxon>
        <taxon>Arthropoda</taxon>
        <taxon>Chelicerata</taxon>
        <taxon>Arachnida</taxon>
        <taxon>Araneae</taxon>
        <taxon>Araneomorphae</taxon>
        <taxon>Entelegynae</taxon>
        <taxon>Araneoidea</taxon>
        <taxon>Araneidae</taxon>
        <taxon>Araneus</taxon>
    </lineage>
</organism>
<reference evidence="1 2" key="1">
    <citation type="journal article" date="2019" name="Sci. Rep.">
        <title>Orb-weaving spider Araneus ventricosus genome elucidates the spidroin gene catalogue.</title>
        <authorList>
            <person name="Kono N."/>
            <person name="Nakamura H."/>
            <person name="Ohtoshi R."/>
            <person name="Moran D.A.P."/>
            <person name="Shinohara A."/>
            <person name="Yoshida Y."/>
            <person name="Fujiwara M."/>
            <person name="Mori M."/>
            <person name="Tomita M."/>
            <person name="Arakawa K."/>
        </authorList>
    </citation>
    <scope>NUCLEOTIDE SEQUENCE [LARGE SCALE GENOMIC DNA]</scope>
</reference>
<gene>
    <name evidence="1" type="ORF">AVEN_179974_1</name>
</gene>
<evidence type="ECO:0000313" key="2">
    <source>
        <dbReference type="Proteomes" id="UP000499080"/>
    </source>
</evidence>
<dbReference type="EMBL" id="BGPR01026704">
    <property type="protein sequence ID" value="GBN96661.1"/>
    <property type="molecule type" value="Genomic_DNA"/>
</dbReference>
<proteinExistence type="predicted"/>
<sequence length="73" mass="8599">MAAPGRSNGRRAPDKRLCHLDVRQGIISSKRIEATCLHYFYQSHFDFLWLDHRLDTPKQNCKRLMTTERLNAL</sequence>
<dbReference type="AlphaFoldDB" id="A0A4Y2T8X6"/>
<dbReference type="Proteomes" id="UP000499080">
    <property type="component" value="Unassembled WGS sequence"/>
</dbReference>
<comment type="caution">
    <text evidence="1">The sequence shown here is derived from an EMBL/GenBank/DDBJ whole genome shotgun (WGS) entry which is preliminary data.</text>
</comment>
<evidence type="ECO:0000313" key="1">
    <source>
        <dbReference type="EMBL" id="GBN96661.1"/>
    </source>
</evidence>
<keyword evidence="2" id="KW-1185">Reference proteome</keyword>